<dbReference type="AlphaFoldDB" id="A0A9D1A7G7"/>
<dbReference type="InterPro" id="IPR002549">
    <property type="entry name" value="AI-2E-like"/>
</dbReference>
<reference evidence="10" key="2">
    <citation type="journal article" date="2021" name="PeerJ">
        <title>Extensive microbial diversity within the chicken gut microbiome revealed by metagenomics and culture.</title>
        <authorList>
            <person name="Gilroy R."/>
            <person name="Ravi A."/>
            <person name="Getino M."/>
            <person name="Pursley I."/>
            <person name="Horton D.L."/>
            <person name="Alikhan N.F."/>
            <person name="Baker D."/>
            <person name="Gharbi K."/>
            <person name="Hall N."/>
            <person name="Watson M."/>
            <person name="Adriaenssens E.M."/>
            <person name="Foster-Nyarko E."/>
            <person name="Jarju S."/>
            <person name="Secka A."/>
            <person name="Antonio M."/>
            <person name="Oren A."/>
            <person name="Chaudhuri R.R."/>
            <person name="La Ragione R."/>
            <person name="Hildebrand F."/>
            <person name="Pallen M.J."/>
        </authorList>
    </citation>
    <scope>NUCLEOTIDE SEQUENCE</scope>
    <source>
        <strain evidence="10">ChiHjej9B8-7071</strain>
    </source>
</reference>
<keyword evidence="7 9" id="KW-0472">Membrane</keyword>
<evidence type="ECO:0000256" key="6">
    <source>
        <dbReference type="ARBA" id="ARBA00022989"/>
    </source>
</evidence>
<dbReference type="PANTHER" id="PTHR21716:SF53">
    <property type="entry name" value="PERMEASE PERM-RELATED"/>
    <property type="match status" value="1"/>
</dbReference>
<accession>A0A9D1A7G7</accession>
<keyword evidence="6 9" id="KW-1133">Transmembrane helix</keyword>
<comment type="similarity">
    <text evidence="2">Belongs to the autoinducer-2 exporter (AI-2E) (TC 2.A.86) family.</text>
</comment>
<proteinExistence type="inferred from homology"/>
<evidence type="ECO:0000256" key="4">
    <source>
        <dbReference type="ARBA" id="ARBA00022475"/>
    </source>
</evidence>
<dbReference type="GO" id="GO:0005886">
    <property type="term" value="C:plasma membrane"/>
    <property type="evidence" value="ECO:0007669"/>
    <property type="project" value="UniProtKB-SubCell"/>
</dbReference>
<evidence type="ECO:0000256" key="7">
    <source>
        <dbReference type="ARBA" id="ARBA00023136"/>
    </source>
</evidence>
<evidence type="ECO:0000256" key="9">
    <source>
        <dbReference type="SAM" id="Phobius"/>
    </source>
</evidence>
<protein>
    <submittedName>
        <fullName evidence="10">AI-2E family transporter</fullName>
    </submittedName>
</protein>
<reference evidence="10" key="1">
    <citation type="submission" date="2020-10" db="EMBL/GenBank/DDBJ databases">
        <authorList>
            <person name="Gilroy R."/>
        </authorList>
    </citation>
    <scope>NUCLEOTIDE SEQUENCE</scope>
    <source>
        <strain evidence="10">ChiHjej9B8-7071</strain>
    </source>
</reference>
<evidence type="ECO:0000256" key="1">
    <source>
        <dbReference type="ARBA" id="ARBA00004651"/>
    </source>
</evidence>
<feature type="region of interest" description="Disordered" evidence="8">
    <location>
        <begin position="192"/>
        <end position="217"/>
    </location>
</feature>
<keyword evidence="4" id="KW-1003">Cell membrane</keyword>
<dbReference type="GO" id="GO:0055085">
    <property type="term" value="P:transmembrane transport"/>
    <property type="evidence" value="ECO:0007669"/>
    <property type="project" value="TreeGrafter"/>
</dbReference>
<organism evidence="10 11">
    <name type="scientific">Candidatus Avoscillospira stercoripullorum</name>
    <dbReference type="NCBI Taxonomy" id="2840709"/>
    <lineage>
        <taxon>Bacteria</taxon>
        <taxon>Bacillati</taxon>
        <taxon>Bacillota</taxon>
        <taxon>Clostridia</taxon>
        <taxon>Eubacteriales</taxon>
        <taxon>Oscillospiraceae</taxon>
        <taxon>Oscillospiraceae incertae sedis</taxon>
        <taxon>Candidatus Avoscillospira</taxon>
    </lineage>
</organism>
<evidence type="ECO:0000313" key="11">
    <source>
        <dbReference type="Proteomes" id="UP000824258"/>
    </source>
</evidence>
<evidence type="ECO:0000256" key="5">
    <source>
        <dbReference type="ARBA" id="ARBA00022692"/>
    </source>
</evidence>
<feature type="non-terminal residue" evidence="10">
    <location>
        <position position="1"/>
    </location>
</feature>
<evidence type="ECO:0000256" key="2">
    <source>
        <dbReference type="ARBA" id="ARBA00009773"/>
    </source>
</evidence>
<dbReference type="PANTHER" id="PTHR21716">
    <property type="entry name" value="TRANSMEMBRANE PROTEIN"/>
    <property type="match status" value="1"/>
</dbReference>
<name>A0A9D1A7G7_9FIRM</name>
<feature type="transmembrane region" description="Helical" evidence="9">
    <location>
        <begin position="50"/>
        <end position="76"/>
    </location>
</feature>
<comment type="caution">
    <text evidence="10">The sequence shown here is derived from an EMBL/GenBank/DDBJ whole genome shotgun (WGS) entry which is preliminary data.</text>
</comment>
<dbReference type="Proteomes" id="UP000824258">
    <property type="component" value="Unassembled WGS sequence"/>
</dbReference>
<keyword evidence="5 9" id="KW-0812">Transmembrane</keyword>
<evidence type="ECO:0000313" key="10">
    <source>
        <dbReference type="EMBL" id="HIR09343.1"/>
    </source>
</evidence>
<feature type="transmembrane region" description="Helical" evidence="9">
    <location>
        <begin position="83"/>
        <end position="102"/>
    </location>
</feature>
<evidence type="ECO:0000256" key="8">
    <source>
        <dbReference type="SAM" id="MobiDB-lite"/>
    </source>
</evidence>
<dbReference type="EMBL" id="DVGD01000082">
    <property type="protein sequence ID" value="HIR09343.1"/>
    <property type="molecule type" value="Genomic_DNA"/>
</dbReference>
<keyword evidence="3" id="KW-0813">Transport</keyword>
<gene>
    <name evidence="10" type="ORF">IAA70_02945</name>
</gene>
<comment type="subcellular location">
    <subcellularLocation>
        <location evidence="1">Cell membrane</location>
        <topology evidence="1">Multi-pass membrane protein</topology>
    </subcellularLocation>
</comment>
<sequence length="217" mass="23524">FQFVIALIFALYLLAGKERLKGQVKSLAETYLPERARRRMFHVFQTADDVFSRFIVGQCTEAVILGVLCTLGMLLFRFPYATMIGTLVGALALLPIVGAYLAAALGAFMILTVNPLQAVGFLIFLVILQQLEGNLIYPRVVGSSVGLPGIWVLAAVTVGGGLGGIVGMLLAVPTAATVYRLLKQDVAHRRSAGQEVPKEQETSENMTKLKIQQESEK</sequence>
<dbReference type="Pfam" id="PF01594">
    <property type="entry name" value="AI-2E_transport"/>
    <property type="match status" value="1"/>
</dbReference>
<evidence type="ECO:0000256" key="3">
    <source>
        <dbReference type="ARBA" id="ARBA00022448"/>
    </source>
</evidence>
<feature type="transmembrane region" description="Helical" evidence="9">
    <location>
        <begin position="108"/>
        <end position="128"/>
    </location>
</feature>